<accession>A0A1G9TIW9</accession>
<comment type="similarity">
    <text evidence="1">Belongs to the UPF0337 (CsbD) family.</text>
</comment>
<sequence>MLDTKTNGGEMSDSDKVENKAEELKGKAKEKVGDATDNEQWQAEGKGEQVKANLKQAGEKVKDAFRG</sequence>
<gene>
    <name evidence="4" type="ORF">SAMN04489726_1809</name>
</gene>
<reference evidence="4 5" key="1">
    <citation type="submission" date="2016-10" db="EMBL/GenBank/DDBJ databases">
        <authorList>
            <person name="de Groot N.N."/>
        </authorList>
    </citation>
    <scope>NUCLEOTIDE SEQUENCE [LARGE SCALE GENOMIC DNA]</scope>
    <source>
        <strain evidence="4 5">DSM 44149</strain>
    </source>
</reference>
<evidence type="ECO:0000256" key="1">
    <source>
        <dbReference type="ARBA" id="ARBA00009129"/>
    </source>
</evidence>
<evidence type="ECO:0000256" key="2">
    <source>
        <dbReference type="SAM" id="MobiDB-lite"/>
    </source>
</evidence>
<evidence type="ECO:0000313" key="4">
    <source>
        <dbReference type="EMBL" id="SDM47478.1"/>
    </source>
</evidence>
<keyword evidence="5" id="KW-1185">Reference proteome</keyword>
<dbReference type="eggNOG" id="COG3237">
    <property type="taxonomic scope" value="Bacteria"/>
</dbReference>
<dbReference type="InterPro" id="IPR036629">
    <property type="entry name" value="YjbJ_sf"/>
</dbReference>
<evidence type="ECO:0000313" key="5">
    <source>
        <dbReference type="Proteomes" id="UP000183376"/>
    </source>
</evidence>
<proteinExistence type="inferred from homology"/>
<feature type="region of interest" description="Disordered" evidence="2">
    <location>
        <begin position="1"/>
        <end position="67"/>
    </location>
</feature>
<feature type="domain" description="CsbD-like" evidence="3">
    <location>
        <begin position="15"/>
        <end position="66"/>
    </location>
</feature>
<dbReference type="Proteomes" id="UP000183376">
    <property type="component" value="Chromosome I"/>
</dbReference>
<dbReference type="SUPFAM" id="SSF69047">
    <property type="entry name" value="Hypothetical protein YjbJ"/>
    <property type="match status" value="1"/>
</dbReference>
<protein>
    <submittedName>
        <fullName evidence="4">CsbD-like</fullName>
    </submittedName>
</protein>
<dbReference type="Pfam" id="PF05532">
    <property type="entry name" value="CsbD"/>
    <property type="match status" value="1"/>
</dbReference>
<dbReference type="Gene3D" id="1.10.1470.10">
    <property type="entry name" value="YjbJ"/>
    <property type="match status" value="1"/>
</dbReference>
<dbReference type="AlphaFoldDB" id="A0A1G9TIW9"/>
<evidence type="ECO:0000259" key="3">
    <source>
        <dbReference type="Pfam" id="PF05532"/>
    </source>
</evidence>
<name>A0A1G9TIW9_ALLAB</name>
<feature type="compositionally biased region" description="Basic and acidic residues" evidence="2">
    <location>
        <begin position="13"/>
        <end position="34"/>
    </location>
</feature>
<feature type="compositionally biased region" description="Basic and acidic residues" evidence="2">
    <location>
        <begin position="57"/>
        <end position="67"/>
    </location>
</feature>
<dbReference type="EMBL" id="LT629701">
    <property type="protein sequence ID" value="SDM47478.1"/>
    <property type="molecule type" value="Genomic_DNA"/>
</dbReference>
<dbReference type="STRING" id="211114.SAMN04489726_1809"/>
<dbReference type="InterPro" id="IPR008462">
    <property type="entry name" value="CsbD"/>
</dbReference>
<organism evidence="4 5">
    <name type="scientific">Allokutzneria albata</name>
    <name type="common">Kibdelosporangium albatum</name>
    <dbReference type="NCBI Taxonomy" id="211114"/>
    <lineage>
        <taxon>Bacteria</taxon>
        <taxon>Bacillati</taxon>
        <taxon>Actinomycetota</taxon>
        <taxon>Actinomycetes</taxon>
        <taxon>Pseudonocardiales</taxon>
        <taxon>Pseudonocardiaceae</taxon>
        <taxon>Allokutzneria</taxon>
    </lineage>
</organism>